<comment type="caution">
    <text evidence="2">The sequence shown here is derived from an EMBL/GenBank/DDBJ whole genome shotgun (WGS) entry which is preliminary data.</text>
</comment>
<dbReference type="AlphaFoldDB" id="A0AAV9V126"/>
<evidence type="ECO:0000313" key="3">
    <source>
        <dbReference type="Proteomes" id="UP001373714"/>
    </source>
</evidence>
<feature type="region of interest" description="Disordered" evidence="1">
    <location>
        <begin position="268"/>
        <end position="288"/>
    </location>
</feature>
<feature type="compositionally biased region" description="Low complexity" evidence="1">
    <location>
        <begin position="793"/>
        <end position="804"/>
    </location>
</feature>
<feature type="compositionally biased region" description="Polar residues" evidence="1">
    <location>
        <begin position="273"/>
        <end position="286"/>
    </location>
</feature>
<feature type="region of interest" description="Disordered" evidence="1">
    <location>
        <begin position="439"/>
        <end position="500"/>
    </location>
</feature>
<name>A0AAV9V126_9PEZI</name>
<feature type="compositionally biased region" description="Polar residues" evidence="1">
    <location>
        <begin position="707"/>
        <end position="721"/>
    </location>
</feature>
<feature type="compositionally biased region" description="Low complexity" evidence="1">
    <location>
        <begin position="737"/>
        <end position="751"/>
    </location>
</feature>
<proteinExistence type="predicted"/>
<feature type="compositionally biased region" description="Polar residues" evidence="1">
    <location>
        <begin position="469"/>
        <end position="482"/>
    </location>
</feature>
<evidence type="ECO:0000313" key="2">
    <source>
        <dbReference type="EMBL" id="KAK6352168.1"/>
    </source>
</evidence>
<feature type="compositionally biased region" description="Low complexity" evidence="1">
    <location>
        <begin position="689"/>
        <end position="702"/>
    </location>
</feature>
<organism evidence="2 3">
    <name type="scientific">Orbilia blumenaviensis</name>
    <dbReference type="NCBI Taxonomy" id="1796055"/>
    <lineage>
        <taxon>Eukaryota</taxon>
        <taxon>Fungi</taxon>
        <taxon>Dikarya</taxon>
        <taxon>Ascomycota</taxon>
        <taxon>Pezizomycotina</taxon>
        <taxon>Orbiliomycetes</taxon>
        <taxon>Orbiliales</taxon>
        <taxon>Orbiliaceae</taxon>
        <taxon>Orbilia</taxon>
    </lineage>
</organism>
<reference evidence="2 3" key="1">
    <citation type="submission" date="2019-10" db="EMBL/GenBank/DDBJ databases">
        <authorList>
            <person name="Palmer J.M."/>
        </authorList>
    </citation>
    <scope>NUCLEOTIDE SEQUENCE [LARGE SCALE GENOMIC DNA]</scope>
    <source>
        <strain evidence="2 3">TWF730</strain>
    </source>
</reference>
<evidence type="ECO:0000256" key="1">
    <source>
        <dbReference type="SAM" id="MobiDB-lite"/>
    </source>
</evidence>
<feature type="compositionally biased region" description="Polar residues" evidence="1">
    <location>
        <begin position="758"/>
        <end position="775"/>
    </location>
</feature>
<dbReference type="Proteomes" id="UP001373714">
    <property type="component" value="Unassembled WGS sequence"/>
</dbReference>
<keyword evidence="3" id="KW-1185">Reference proteome</keyword>
<protein>
    <submittedName>
        <fullName evidence="2">Uncharacterized protein</fullName>
    </submittedName>
</protein>
<feature type="region of interest" description="Disordered" evidence="1">
    <location>
        <begin position="685"/>
        <end position="808"/>
    </location>
</feature>
<feature type="region of interest" description="Disordered" evidence="1">
    <location>
        <begin position="335"/>
        <end position="367"/>
    </location>
</feature>
<sequence>MIRQNIQVTCPTKPTAIYSPTSIWLADWRLPQTSSLLASSTSTSAFSFFTRAKVALEDVKTPMLRSLNGKTRSFVWGYLNSDEGTAKEGRVELVEVPDGSRSLEGFKRDETAIDLNGMGSAESIRFLHDPADPSAGSPNLKPNLTPPMSGSWVTGTLDPSIKKGQAYFTVCEPTTANAGIYHLFRAGVPALTRKDNLFSLFYSSCQEVYIHVERVADENICFRWDMAKERDVSSLTDLGEKRLFTLYHNSITPSVPVVITPEVDIAPPKGPITSPSNIGDESSNPNPKMKNYDVPITRKTSQASNAERTISSITAVEDLLTDEDNNDTTSFAEGLKDFMGTGRGTPAFGSTENSDGDSSREGLDSPDEINIVSVGGSGGGMVTPGTLVNRVSLPREDRKIDRNRLAVPISNANGSPARKGSSIWVQDYNSRFPMIPIFDPRPQEIDNSQGSLGADQRSSNSFRPRPQALITSNPLLGTSRSRGSLPFITEPRAPSLMPSKDLERHRESILLPGIVNGRSGSIPSTNTNVNLPGVADLTRTRPMRGYQNIPGVDVGNLLPTIKQNPVQNPTLPPPRGNDGMKLLQLKEIEDEDVVVVETPGFPNAKPAIRSSPMDMYITSDGSGLPVVMNRSGRPSVEKGLGGGLSAGDWKKPVSTATSGYVDISVPEGLKGRARNWGTAMRKGLESYVPSSPRGSIPGSPKGLQGPFRSSNPGTPKNSNVNPRPERDAFGGIKSANRSPRARSPSPQSPVRGIPAGSPSANTPRARTPSPTSSGLRNGMTGGGSTLSPNRAPTTSKTTGKNSTGGEKKIREKVEVIDYKKIIEDRKKKSTIPNFKNSRDFFNWLKENRSGDQNSSEKRAKLVGAKSVVANPANSVAANSN</sequence>
<accession>A0AAV9V126</accession>
<gene>
    <name evidence="2" type="ORF">TWF730_009000</name>
</gene>
<dbReference type="EMBL" id="JAVHNS010000006">
    <property type="protein sequence ID" value="KAK6352168.1"/>
    <property type="molecule type" value="Genomic_DNA"/>
</dbReference>
<feature type="compositionally biased region" description="Polar residues" evidence="1">
    <location>
        <begin position="445"/>
        <end position="462"/>
    </location>
</feature>